<evidence type="ECO:0000313" key="1">
    <source>
        <dbReference type="EMBL" id="KAJ8125812.1"/>
    </source>
</evidence>
<evidence type="ECO:0000313" key="2">
    <source>
        <dbReference type="Proteomes" id="UP001153332"/>
    </source>
</evidence>
<comment type="caution">
    <text evidence="1">The sequence shown here is derived from an EMBL/GenBank/DDBJ whole genome shotgun (WGS) entry which is preliminary data.</text>
</comment>
<dbReference type="Proteomes" id="UP001153332">
    <property type="component" value="Unassembled WGS sequence"/>
</dbReference>
<keyword evidence="2" id="KW-1185">Reference proteome</keyword>
<reference evidence="1" key="1">
    <citation type="submission" date="2022-12" db="EMBL/GenBank/DDBJ databases">
        <title>Genome Sequence of Lasiodiplodia mahajangana.</title>
        <authorList>
            <person name="Buettner E."/>
        </authorList>
    </citation>
    <scope>NUCLEOTIDE SEQUENCE</scope>
    <source>
        <strain evidence="1">VT137</strain>
    </source>
</reference>
<organism evidence="1 2">
    <name type="scientific">Lasiodiplodia mahajangana</name>
    <dbReference type="NCBI Taxonomy" id="1108764"/>
    <lineage>
        <taxon>Eukaryota</taxon>
        <taxon>Fungi</taxon>
        <taxon>Dikarya</taxon>
        <taxon>Ascomycota</taxon>
        <taxon>Pezizomycotina</taxon>
        <taxon>Dothideomycetes</taxon>
        <taxon>Dothideomycetes incertae sedis</taxon>
        <taxon>Botryosphaeriales</taxon>
        <taxon>Botryosphaeriaceae</taxon>
        <taxon>Lasiodiplodia</taxon>
    </lineage>
</organism>
<accession>A0ACC2JE54</accession>
<proteinExistence type="predicted"/>
<gene>
    <name evidence="1" type="ORF">O1611_g7826</name>
</gene>
<sequence length="180" mass="18884">MLCERKSRGALIYDVRVTGKLLGYLTGRDALGNQRVACDVFPGADGTGGFEVWSGTSSGMVKVWEGVGSLEGAHPPTWEWAAHRSTVGSACLHPSGTVVATCAGSWEFPDEDDGLAHDGSLGSSDRIHASDSEEHSDNSESGSETDSSADGALWMQRRNKESSLKIWSVTGPQGGVGGDL</sequence>
<dbReference type="EMBL" id="JAPUUL010002168">
    <property type="protein sequence ID" value="KAJ8125812.1"/>
    <property type="molecule type" value="Genomic_DNA"/>
</dbReference>
<name>A0ACC2JE54_9PEZI</name>
<protein>
    <submittedName>
        <fullName evidence="1">Uncharacterized protein</fullName>
    </submittedName>
</protein>